<proteinExistence type="predicted"/>
<gene>
    <name evidence="1" type="ORF">BQ8482_330166</name>
</gene>
<keyword evidence="2" id="KW-1185">Reference proteome</keyword>
<dbReference type="RefSeq" id="WP_123149838.1">
    <property type="nucleotide sequence ID" value="NZ_FUIG01000041.1"/>
</dbReference>
<organism evidence="1 2">
    <name type="scientific">Mesorhizobium delmotii</name>
    <dbReference type="NCBI Taxonomy" id="1631247"/>
    <lineage>
        <taxon>Bacteria</taxon>
        <taxon>Pseudomonadati</taxon>
        <taxon>Pseudomonadota</taxon>
        <taxon>Alphaproteobacteria</taxon>
        <taxon>Hyphomicrobiales</taxon>
        <taxon>Phyllobacteriaceae</taxon>
        <taxon>Mesorhizobium</taxon>
    </lineage>
</organism>
<dbReference type="EMBL" id="FUIG01000041">
    <property type="protein sequence ID" value="SJM33031.1"/>
    <property type="molecule type" value="Genomic_DNA"/>
</dbReference>
<evidence type="ECO:0000313" key="1">
    <source>
        <dbReference type="EMBL" id="SJM33031.1"/>
    </source>
</evidence>
<sequence length="146" mass="16513">MPFPQPPRDEFGEVTPYNEAQIQPTDGIIRRIPANWIVDDKGRRRLSSMAFKPSSDRYRGKSVDIESLIIEQGDDPTVYVTTPRWIGSIRYEAGNLHTVGFSIGWDPLPDNPCHGAVWGTFTNDQIRNVLPKMASWLVPINGVDIY</sequence>
<evidence type="ECO:0000313" key="2">
    <source>
        <dbReference type="Proteomes" id="UP000245698"/>
    </source>
</evidence>
<accession>A0A2P9APD4</accession>
<name>A0A2P9APD4_9HYPH</name>
<dbReference type="Proteomes" id="UP000245698">
    <property type="component" value="Unassembled WGS sequence"/>
</dbReference>
<reference evidence="2" key="1">
    <citation type="submission" date="2016-12" db="EMBL/GenBank/DDBJ databases">
        <authorList>
            <person name="Brunel B."/>
        </authorList>
    </citation>
    <scope>NUCLEOTIDE SEQUENCE [LARGE SCALE GENOMIC DNA]</scope>
</reference>
<protein>
    <submittedName>
        <fullName evidence="1">Uncharacterized protein</fullName>
    </submittedName>
</protein>
<dbReference type="AlphaFoldDB" id="A0A2P9APD4"/>